<gene>
    <name evidence="1" type="ORF">CCR75_004990</name>
</gene>
<proteinExistence type="predicted"/>
<dbReference type="OrthoDB" id="26681at2759"/>
<protein>
    <submittedName>
        <fullName evidence="1">Uncharacterized protein</fullName>
    </submittedName>
</protein>
<name>A0A976IGT3_BRELC</name>
<evidence type="ECO:0000313" key="1">
    <source>
        <dbReference type="EMBL" id="TDH70890.1"/>
    </source>
</evidence>
<dbReference type="AlphaFoldDB" id="A0A976IGT3"/>
<keyword evidence="2" id="KW-1185">Reference proteome</keyword>
<dbReference type="KEGG" id="blac:94348746"/>
<dbReference type="GeneID" id="94348746"/>
<organism evidence="1 2">
    <name type="scientific">Bremia lactucae</name>
    <name type="common">Lettuce downy mildew</name>
    <dbReference type="NCBI Taxonomy" id="4779"/>
    <lineage>
        <taxon>Eukaryota</taxon>
        <taxon>Sar</taxon>
        <taxon>Stramenopiles</taxon>
        <taxon>Oomycota</taxon>
        <taxon>Peronosporomycetes</taxon>
        <taxon>Peronosporales</taxon>
        <taxon>Peronosporaceae</taxon>
        <taxon>Bremia</taxon>
    </lineage>
</organism>
<dbReference type="Proteomes" id="UP000294530">
    <property type="component" value="Unassembled WGS sequence"/>
</dbReference>
<comment type="caution">
    <text evidence="1">The sequence shown here is derived from an EMBL/GenBank/DDBJ whole genome shotgun (WGS) entry which is preliminary data.</text>
</comment>
<reference evidence="1 2" key="1">
    <citation type="journal article" date="2021" name="Genome Biol.">
        <title>AFLAP: assembly-free linkage analysis pipeline using k-mers from genome sequencing data.</title>
        <authorList>
            <person name="Fletcher K."/>
            <person name="Zhang L."/>
            <person name="Gil J."/>
            <person name="Han R."/>
            <person name="Cavanaugh K."/>
            <person name="Michelmore R."/>
        </authorList>
    </citation>
    <scope>NUCLEOTIDE SEQUENCE [LARGE SCALE GENOMIC DNA]</scope>
    <source>
        <strain evidence="1 2">SF5</strain>
    </source>
</reference>
<evidence type="ECO:0000313" key="2">
    <source>
        <dbReference type="Proteomes" id="UP000294530"/>
    </source>
</evidence>
<dbReference type="RefSeq" id="XP_067820389.1">
    <property type="nucleotide sequence ID" value="XM_067963075.1"/>
</dbReference>
<sequence length="266" mass="29364">MESDDVDNLQHPLSCAKIIRGEYEGNGFAAKKYMMMMCLSFEAHTLTVDVADLLVDIVIGQKCLAHGNLGSVSARQGNISRVPFILLVLLGLIHCGKFDVQAYVLTELRCQLASSTIGDSVKKLFENLNEACGVLSADHTSVSAKLEAVQIIPMSGDASACDFSLGLPQDMVISAIIAMVSKHYPQCLCKLVYNLVHALIVDIIVYCILHQKMDGWIYCRTPSVLCNLLAVICEDLVRQHIKSTRCCLVIYLPSRRNYFSEFKIGK</sequence>
<dbReference type="EMBL" id="SHOA02000001">
    <property type="protein sequence ID" value="TDH70890.1"/>
    <property type="molecule type" value="Genomic_DNA"/>
</dbReference>
<accession>A0A976IGT3</accession>